<dbReference type="InterPro" id="IPR013149">
    <property type="entry name" value="ADH-like_C"/>
</dbReference>
<evidence type="ECO:0000256" key="3">
    <source>
        <dbReference type="ARBA" id="ARBA00022833"/>
    </source>
</evidence>
<dbReference type="InterPro" id="IPR036291">
    <property type="entry name" value="NAD(P)-bd_dom_sf"/>
</dbReference>
<keyword evidence="3 5" id="KW-0862">Zinc</keyword>
<dbReference type="Gene3D" id="3.40.50.720">
    <property type="entry name" value="NAD(P)-binding Rossmann-like Domain"/>
    <property type="match status" value="1"/>
</dbReference>
<protein>
    <submittedName>
        <fullName evidence="7">(R,R)-butanediol dehydrogenase/meso-butanediol dehydrogenase/diacetyl reductase</fullName>
    </submittedName>
</protein>
<dbReference type="RefSeq" id="WP_115849834.1">
    <property type="nucleotide sequence ID" value="NZ_QTUC01000001.1"/>
</dbReference>
<dbReference type="InterPro" id="IPR050129">
    <property type="entry name" value="Zn_alcohol_dh"/>
</dbReference>
<dbReference type="InterPro" id="IPR013154">
    <property type="entry name" value="ADH-like_N"/>
</dbReference>
<dbReference type="PROSITE" id="PS00059">
    <property type="entry name" value="ADH_ZINC"/>
    <property type="match status" value="1"/>
</dbReference>
<evidence type="ECO:0000256" key="5">
    <source>
        <dbReference type="RuleBase" id="RU361277"/>
    </source>
</evidence>
<dbReference type="EMBL" id="QTUC01000001">
    <property type="protein sequence ID" value="REF36155.1"/>
    <property type="molecule type" value="Genomic_DNA"/>
</dbReference>
<comment type="similarity">
    <text evidence="5">Belongs to the zinc-containing alcohol dehydrogenase family.</text>
</comment>
<dbReference type="SMART" id="SM00829">
    <property type="entry name" value="PKS_ER"/>
    <property type="match status" value="1"/>
</dbReference>
<evidence type="ECO:0000313" key="8">
    <source>
        <dbReference type="Proteomes" id="UP000256485"/>
    </source>
</evidence>
<evidence type="ECO:0000256" key="2">
    <source>
        <dbReference type="ARBA" id="ARBA00022723"/>
    </source>
</evidence>
<evidence type="ECO:0000256" key="4">
    <source>
        <dbReference type="ARBA" id="ARBA00023002"/>
    </source>
</evidence>
<keyword evidence="4" id="KW-0560">Oxidoreductase</keyword>
<dbReference type="Proteomes" id="UP000256485">
    <property type="component" value="Unassembled WGS sequence"/>
</dbReference>
<dbReference type="SUPFAM" id="SSF51735">
    <property type="entry name" value="NAD(P)-binding Rossmann-fold domains"/>
    <property type="match status" value="1"/>
</dbReference>
<keyword evidence="8" id="KW-1185">Reference proteome</keyword>
<dbReference type="PANTHER" id="PTHR43401">
    <property type="entry name" value="L-THREONINE 3-DEHYDROGENASE"/>
    <property type="match status" value="1"/>
</dbReference>
<reference evidence="7 8" key="1">
    <citation type="submission" date="2018-08" db="EMBL/GenBank/DDBJ databases">
        <title>Sequencing the genomes of 1000 actinobacteria strains.</title>
        <authorList>
            <person name="Klenk H.-P."/>
        </authorList>
    </citation>
    <scope>NUCLEOTIDE SEQUENCE [LARGE SCALE GENOMIC DNA]</scope>
    <source>
        <strain evidence="7 8">DSM 22891</strain>
    </source>
</reference>
<dbReference type="InterPro" id="IPR011032">
    <property type="entry name" value="GroES-like_sf"/>
</dbReference>
<dbReference type="Gene3D" id="3.90.180.10">
    <property type="entry name" value="Medium-chain alcohol dehydrogenases, catalytic domain"/>
    <property type="match status" value="1"/>
</dbReference>
<keyword evidence="2 5" id="KW-0479">Metal-binding</keyword>
<dbReference type="Pfam" id="PF08240">
    <property type="entry name" value="ADH_N"/>
    <property type="match status" value="1"/>
</dbReference>
<dbReference type="GO" id="GO:0008270">
    <property type="term" value="F:zinc ion binding"/>
    <property type="evidence" value="ECO:0007669"/>
    <property type="project" value="InterPro"/>
</dbReference>
<sequence length="362" mass="38309">MRAARMYGRRDLRVVDLPELGSPPPGWVRLRVEACGICGTDLEVYLNAPRSDEPPLSAADGPLTMGHEPAGVVVETGPDVDLQVGQRVAVEGHLFCDTCFWCRRGDYALCATLRSTGQGADGGLAEEMLVPARICLPYADTLAPEHAALAEPTSVACRAVRRARLEPGSTVVVVGGGSIGLLLSQVARLRGAGQVVVVEPVKRRRELATCLGADLAVAPEDAGQALADLTEGVGADVAFEAGGRPETVRRALEWTRKGGRTVLLGVTNGTLELDLLSFLLSEKELVASLSHTYDVDFPEAVRLLETGQVQVEPLISDRISLDQVVTHGFEALLAEPDAHLKVVVLPNGPVEPARAADLEATG</sequence>
<evidence type="ECO:0000313" key="7">
    <source>
        <dbReference type="EMBL" id="REF36155.1"/>
    </source>
</evidence>
<dbReference type="GO" id="GO:0016491">
    <property type="term" value="F:oxidoreductase activity"/>
    <property type="evidence" value="ECO:0007669"/>
    <property type="project" value="UniProtKB-KW"/>
</dbReference>
<organism evidence="7 8">
    <name type="scientific">Thermasporomyces composti</name>
    <dbReference type="NCBI Taxonomy" id="696763"/>
    <lineage>
        <taxon>Bacteria</taxon>
        <taxon>Bacillati</taxon>
        <taxon>Actinomycetota</taxon>
        <taxon>Actinomycetes</taxon>
        <taxon>Propionibacteriales</taxon>
        <taxon>Nocardioidaceae</taxon>
        <taxon>Thermasporomyces</taxon>
    </lineage>
</organism>
<dbReference type="AlphaFoldDB" id="A0A3D9VAW6"/>
<dbReference type="InterPro" id="IPR020843">
    <property type="entry name" value="ER"/>
</dbReference>
<gene>
    <name evidence="7" type="ORF">DFJ64_1555</name>
</gene>
<evidence type="ECO:0000259" key="6">
    <source>
        <dbReference type="SMART" id="SM00829"/>
    </source>
</evidence>
<dbReference type="OrthoDB" id="9797931at2"/>
<dbReference type="PANTHER" id="PTHR43401:SF2">
    <property type="entry name" value="L-THREONINE 3-DEHYDROGENASE"/>
    <property type="match status" value="1"/>
</dbReference>
<evidence type="ECO:0000256" key="1">
    <source>
        <dbReference type="ARBA" id="ARBA00001947"/>
    </source>
</evidence>
<name>A0A3D9VAW6_THECX</name>
<accession>A0A3D9VAW6</accession>
<dbReference type="Pfam" id="PF00107">
    <property type="entry name" value="ADH_zinc_N"/>
    <property type="match status" value="1"/>
</dbReference>
<dbReference type="SUPFAM" id="SSF50129">
    <property type="entry name" value="GroES-like"/>
    <property type="match status" value="1"/>
</dbReference>
<feature type="domain" description="Enoyl reductase (ER)" evidence="6">
    <location>
        <begin position="8"/>
        <end position="344"/>
    </location>
</feature>
<proteinExistence type="inferred from homology"/>
<dbReference type="InterPro" id="IPR002328">
    <property type="entry name" value="ADH_Zn_CS"/>
</dbReference>
<comment type="cofactor">
    <cofactor evidence="1 5">
        <name>Zn(2+)</name>
        <dbReference type="ChEBI" id="CHEBI:29105"/>
    </cofactor>
</comment>
<comment type="caution">
    <text evidence="7">The sequence shown here is derived from an EMBL/GenBank/DDBJ whole genome shotgun (WGS) entry which is preliminary data.</text>
</comment>